<keyword evidence="3 7" id="KW-0808">Transferase</keyword>
<reference evidence="7 8" key="1">
    <citation type="journal article" date="2017" name="Mol. Plant">
        <title>The Genome of Medicinal Plant Macleaya cordata Provides New Insights into Benzylisoquinoline Alkaloids Metabolism.</title>
        <authorList>
            <person name="Liu X."/>
            <person name="Liu Y."/>
            <person name="Huang P."/>
            <person name="Ma Y."/>
            <person name="Qing Z."/>
            <person name="Tang Q."/>
            <person name="Cao H."/>
            <person name="Cheng P."/>
            <person name="Zheng Y."/>
            <person name="Yuan Z."/>
            <person name="Zhou Y."/>
            <person name="Liu J."/>
            <person name="Tang Z."/>
            <person name="Zhuo Y."/>
            <person name="Zhang Y."/>
            <person name="Yu L."/>
            <person name="Huang J."/>
            <person name="Yang P."/>
            <person name="Peng Q."/>
            <person name="Zhang J."/>
            <person name="Jiang W."/>
            <person name="Zhang Z."/>
            <person name="Lin K."/>
            <person name="Ro D.K."/>
            <person name="Chen X."/>
            <person name="Xiong X."/>
            <person name="Shang Y."/>
            <person name="Huang S."/>
            <person name="Zeng J."/>
        </authorList>
    </citation>
    <scope>NUCLEOTIDE SEQUENCE [LARGE SCALE GENOMIC DNA]</scope>
    <source>
        <strain evidence="8">cv. BLH2017</strain>
        <tissue evidence="7">Root</tissue>
    </source>
</reference>
<comment type="subcellular location">
    <subcellularLocation>
        <location evidence="1">Membrane</location>
        <topology evidence="1">Single-pass type II membrane protein</topology>
    </subcellularLocation>
</comment>
<organism evidence="7 8">
    <name type="scientific">Macleaya cordata</name>
    <name type="common">Five-seeded plume-poppy</name>
    <name type="synonym">Bocconia cordata</name>
    <dbReference type="NCBI Taxonomy" id="56857"/>
    <lineage>
        <taxon>Eukaryota</taxon>
        <taxon>Viridiplantae</taxon>
        <taxon>Streptophyta</taxon>
        <taxon>Embryophyta</taxon>
        <taxon>Tracheophyta</taxon>
        <taxon>Spermatophyta</taxon>
        <taxon>Magnoliopsida</taxon>
        <taxon>Ranunculales</taxon>
        <taxon>Papaveraceae</taxon>
        <taxon>Papaveroideae</taxon>
        <taxon>Macleaya</taxon>
    </lineage>
</organism>
<evidence type="ECO:0000256" key="3">
    <source>
        <dbReference type="ARBA" id="ARBA00022679"/>
    </source>
</evidence>
<accession>A0A200PLX3</accession>
<dbReference type="PANTHER" id="PTHR45719:SF11">
    <property type="entry name" value="OS01G0121800 PROTEIN"/>
    <property type="match status" value="1"/>
</dbReference>
<sequence length="417" mass="47115">MTTIFLKWVSVLSVGILFSAISLVVFGAFSNSFFQGGFSSKSEEFVFLKRTPLKGPGFPPIFAYLISGTTGENERILRLLKSVYHPRNRYLLNLDAGSLDYERRKLALSVQSEKAFQAFKNVDVIGRSYPVEKMGSSAVAAILHGAAILLKISTDWDWFITLSASDYPIMTQDDLLHAFTFLPRDLNFIHYNNNSSWKQQRNINQIVGDPNLYLQKNTPIFYSSETRVTPEAFKIFGGSPWMILTRDFMEYCAHGWDNLPRTLLMYFTNSVNPLESYFHTVLCNSDDFQNTTVNNNLRYILWSNNPQQKPDFLNLSHYKRILESGAAFAGRFQEEGNLVLQKLDEDILNRLPNGLVPGKWCLNTAVNRSIENSNSKLDYCSSWGNINTVKPGARGVKLGDVLSKLAAGEGLRSSQCN</sequence>
<evidence type="ECO:0000313" key="8">
    <source>
        <dbReference type="Proteomes" id="UP000195402"/>
    </source>
</evidence>
<dbReference type="InterPro" id="IPR003406">
    <property type="entry name" value="Glyco_trans_14"/>
</dbReference>
<dbReference type="EMBL" id="MVGT01004527">
    <property type="protein sequence ID" value="OUZ99202.1"/>
    <property type="molecule type" value="Genomic_DNA"/>
</dbReference>
<dbReference type="GO" id="GO:0016020">
    <property type="term" value="C:membrane"/>
    <property type="evidence" value="ECO:0007669"/>
    <property type="project" value="UniProtKB-SubCell"/>
</dbReference>
<evidence type="ECO:0000256" key="5">
    <source>
        <dbReference type="ARBA" id="ARBA00023180"/>
    </source>
</evidence>
<dbReference type="Pfam" id="PF02485">
    <property type="entry name" value="Branch"/>
    <property type="match status" value="1"/>
</dbReference>
<dbReference type="OrthoDB" id="2019572at2759"/>
<dbReference type="Proteomes" id="UP000195402">
    <property type="component" value="Unassembled WGS sequence"/>
</dbReference>
<evidence type="ECO:0000256" key="2">
    <source>
        <dbReference type="ARBA" id="ARBA00022676"/>
    </source>
</evidence>
<comment type="caution">
    <text evidence="7">The sequence shown here is derived from an EMBL/GenBank/DDBJ whole genome shotgun (WGS) entry which is preliminary data.</text>
</comment>
<keyword evidence="2" id="KW-0328">Glycosyltransferase</keyword>
<feature type="transmembrane region" description="Helical" evidence="6">
    <location>
        <begin position="6"/>
        <end position="29"/>
    </location>
</feature>
<evidence type="ECO:0000313" key="7">
    <source>
        <dbReference type="EMBL" id="OUZ99202.1"/>
    </source>
</evidence>
<dbReference type="STRING" id="56857.A0A200PLX3"/>
<name>A0A200PLX3_MACCD</name>
<keyword evidence="8" id="KW-1185">Reference proteome</keyword>
<dbReference type="InterPro" id="IPR044610">
    <property type="entry name" value="GLCAT14A/B/C"/>
</dbReference>
<dbReference type="OMA" id="AYWICGT"/>
<keyword evidence="6" id="KW-1133">Transmembrane helix</keyword>
<gene>
    <name evidence="7" type="ORF">BVC80_8967g6</name>
</gene>
<keyword evidence="4 6" id="KW-0472">Membrane</keyword>
<protein>
    <submittedName>
        <fullName evidence="7">Glycosyl transferase</fullName>
    </submittedName>
</protein>
<dbReference type="InParanoid" id="A0A200PLX3"/>
<evidence type="ECO:0000256" key="4">
    <source>
        <dbReference type="ARBA" id="ARBA00023136"/>
    </source>
</evidence>
<keyword evidence="5" id="KW-0325">Glycoprotein</keyword>
<keyword evidence="6" id="KW-0812">Transmembrane</keyword>
<proteinExistence type="predicted"/>
<dbReference type="PANTHER" id="PTHR45719">
    <property type="entry name" value="GLYCOSYLTRANSFERASE"/>
    <property type="match status" value="1"/>
</dbReference>
<dbReference type="GO" id="GO:0015020">
    <property type="term" value="F:glucuronosyltransferase activity"/>
    <property type="evidence" value="ECO:0007669"/>
    <property type="project" value="InterPro"/>
</dbReference>
<evidence type="ECO:0000256" key="6">
    <source>
        <dbReference type="SAM" id="Phobius"/>
    </source>
</evidence>
<dbReference type="AlphaFoldDB" id="A0A200PLX3"/>
<evidence type="ECO:0000256" key="1">
    <source>
        <dbReference type="ARBA" id="ARBA00004606"/>
    </source>
</evidence>